<feature type="transmembrane region" description="Helical" evidence="1">
    <location>
        <begin position="319"/>
        <end position="336"/>
    </location>
</feature>
<feature type="transmembrane region" description="Helical" evidence="1">
    <location>
        <begin position="60"/>
        <end position="79"/>
    </location>
</feature>
<protein>
    <submittedName>
        <fullName evidence="2">Uncharacterized protein</fullName>
    </submittedName>
</protein>
<feature type="transmembrane region" description="Helical" evidence="1">
    <location>
        <begin position="297"/>
        <end position="313"/>
    </location>
</feature>
<keyword evidence="1" id="KW-0812">Transmembrane</keyword>
<dbReference type="EMBL" id="CAXKWB010041801">
    <property type="protein sequence ID" value="CAL4156990.1"/>
    <property type="molecule type" value="Genomic_DNA"/>
</dbReference>
<dbReference type="AlphaFoldDB" id="A0AAV2S4L5"/>
<feature type="transmembrane region" description="Helical" evidence="1">
    <location>
        <begin position="184"/>
        <end position="201"/>
    </location>
</feature>
<sequence length="346" mass="39297">MMRLLKILKKMEKNAVLMNQSSVELTEAAHNVTAATDILRTETLNLNEAKLAKQKDDDKWRLRMVTSGLWLICLVISSWRNDIVFDWMASDLKTSYQLAIYSLPFVVVQIVLNSIVTRLPMGNVFNLIQFVELVVERICLLVPIAIVSGDWIENPSHQIIHIVLTVFVQWVCSEELQRHGIKNTLALVVALLVTAVVRNSWGQDALGNILSTVLWFGFVFIVPSIRKWWELQSVSLKTGLWLLYFAMAWIIKGQLGLAMFIRYFLFHIAVIYLANWAAEIMSKWLGYGNQTVDLTELAIRFGVICSIFGIVMVVELSNIVPGIVSMIGLTVIVQWANNKGKKMRES</sequence>
<reference evidence="2 3" key="1">
    <citation type="submission" date="2024-05" db="EMBL/GenBank/DDBJ databases">
        <authorList>
            <person name="Wallberg A."/>
        </authorList>
    </citation>
    <scope>NUCLEOTIDE SEQUENCE [LARGE SCALE GENOMIC DNA]</scope>
</reference>
<name>A0AAV2S4L5_MEGNR</name>
<keyword evidence="1" id="KW-1133">Transmembrane helix</keyword>
<feature type="transmembrane region" description="Helical" evidence="1">
    <location>
        <begin position="234"/>
        <end position="251"/>
    </location>
</feature>
<gene>
    <name evidence="2" type="ORF">MNOR_LOCUS31796</name>
</gene>
<dbReference type="Proteomes" id="UP001497623">
    <property type="component" value="Unassembled WGS sequence"/>
</dbReference>
<keyword evidence="1" id="KW-0472">Membrane</keyword>
<evidence type="ECO:0000313" key="3">
    <source>
        <dbReference type="Proteomes" id="UP001497623"/>
    </source>
</evidence>
<feature type="transmembrane region" description="Helical" evidence="1">
    <location>
        <begin position="257"/>
        <end position="276"/>
    </location>
</feature>
<feature type="transmembrane region" description="Helical" evidence="1">
    <location>
        <begin position="207"/>
        <end position="225"/>
    </location>
</feature>
<comment type="caution">
    <text evidence="2">The sequence shown here is derived from an EMBL/GenBank/DDBJ whole genome shotgun (WGS) entry which is preliminary data.</text>
</comment>
<feature type="transmembrane region" description="Helical" evidence="1">
    <location>
        <begin position="99"/>
        <end position="116"/>
    </location>
</feature>
<proteinExistence type="predicted"/>
<evidence type="ECO:0000256" key="1">
    <source>
        <dbReference type="SAM" id="Phobius"/>
    </source>
</evidence>
<keyword evidence="3" id="KW-1185">Reference proteome</keyword>
<accession>A0AAV2S4L5</accession>
<organism evidence="2 3">
    <name type="scientific">Meganyctiphanes norvegica</name>
    <name type="common">Northern krill</name>
    <name type="synonym">Thysanopoda norvegica</name>
    <dbReference type="NCBI Taxonomy" id="48144"/>
    <lineage>
        <taxon>Eukaryota</taxon>
        <taxon>Metazoa</taxon>
        <taxon>Ecdysozoa</taxon>
        <taxon>Arthropoda</taxon>
        <taxon>Crustacea</taxon>
        <taxon>Multicrustacea</taxon>
        <taxon>Malacostraca</taxon>
        <taxon>Eumalacostraca</taxon>
        <taxon>Eucarida</taxon>
        <taxon>Euphausiacea</taxon>
        <taxon>Euphausiidae</taxon>
        <taxon>Meganyctiphanes</taxon>
    </lineage>
</organism>
<evidence type="ECO:0000313" key="2">
    <source>
        <dbReference type="EMBL" id="CAL4156990.1"/>
    </source>
</evidence>